<feature type="repeat" description="Solcar" evidence="8">
    <location>
        <begin position="144"/>
        <end position="233"/>
    </location>
</feature>
<feature type="repeat" description="Solcar" evidence="8">
    <location>
        <begin position="45"/>
        <end position="135"/>
    </location>
</feature>
<protein>
    <submittedName>
        <fullName evidence="10">Uncharacterized protein</fullName>
    </submittedName>
</protein>
<dbReference type="PANTHER" id="PTHR45618">
    <property type="entry name" value="MITOCHONDRIAL DICARBOXYLATE CARRIER-RELATED"/>
    <property type="match status" value="1"/>
</dbReference>
<dbReference type="SUPFAM" id="SSF103506">
    <property type="entry name" value="Mitochondrial carrier"/>
    <property type="match status" value="1"/>
</dbReference>
<keyword evidence="3 9" id="KW-0813">Transport</keyword>
<keyword evidence="11" id="KW-1185">Reference proteome</keyword>
<dbReference type="Gene3D" id="1.50.40.10">
    <property type="entry name" value="Mitochondrial carrier domain"/>
    <property type="match status" value="1"/>
</dbReference>
<dbReference type="GO" id="GO:0016020">
    <property type="term" value="C:membrane"/>
    <property type="evidence" value="ECO:0007669"/>
    <property type="project" value="UniProtKB-SubCell"/>
</dbReference>
<feature type="non-terminal residue" evidence="10">
    <location>
        <position position="239"/>
    </location>
</feature>
<evidence type="ECO:0000256" key="1">
    <source>
        <dbReference type="ARBA" id="ARBA00004141"/>
    </source>
</evidence>
<keyword evidence="7 8" id="KW-0472">Membrane</keyword>
<dbReference type="InterPro" id="IPR023395">
    <property type="entry name" value="MCP_dom_sf"/>
</dbReference>
<evidence type="ECO:0000256" key="3">
    <source>
        <dbReference type="ARBA" id="ARBA00022448"/>
    </source>
</evidence>
<dbReference type="GO" id="GO:0022857">
    <property type="term" value="F:transmembrane transporter activity"/>
    <property type="evidence" value="ECO:0000318"/>
    <property type="project" value="GO_Central"/>
</dbReference>
<sequence length="239" mass="26587">RKEGVLTLWKRGLAASMLREGSYSSIRMGLYDPVRTILVGDAKEVTLTNKILAGFVSGGLGSCLINPADVVKIRIQGEIRVPGQPTRYKNTFHAFYQIWKDEGIRGLYKGVGATTLRAAILTSAQLSSYDHSKHMLLKTKYFNDDFKTHFTSALISGFVTTTATSPVDVIKTRLMNDKSTAKDALYKNSLDCLVKTIRNEGILALYRGFLPNYLRLGPHFIFSLPLYEQLRIAFGVGTL</sequence>
<evidence type="ECO:0000256" key="9">
    <source>
        <dbReference type="RuleBase" id="RU000488"/>
    </source>
</evidence>
<dbReference type="Proteomes" id="UP000001593">
    <property type="component" value="Unassembled WGS sequence"/>
</dbReference>
<dbReference type="InterPro" id="IPR018108">
    <property type="entry name" value="MCP_transmembrane"/>
</dbReference>
<keyword evidence="6" id="KW-1133">Transmembrane helix</keyword>
<dbReference type="InParanoid" id="A8DWA0"/>
<comment type="subcellular location">
    <subcellularLocation>
        <location evidence="1">Membrane</location>
        <topology evidence="1">Multi-pass membrane protein</topology>
    </subcellularLocation>
</comment>
<dbReference type="HOGENOM" id="CLU_015166_14_1_1"/>
<name>A8DWA0_NEMVE</name>
<organism evidence="10 11">
    <name type="scientific">Nematostella vectensis</name>
    <name type="common">Starlet sea anemone</name>
    <dbReference type="NCBI Taxonomy" id="45351"/>
    <lineage>
        <taxon>Eukaryota</taxon>
        <taxon>Metazoa</taxon>
        <taxon>Cnidaria</taxon>
        <taxon>Anthozoa</taxon>
        <taxon>Hexacorallia</taxon>
        <taxon>Actiniaria</taxon>
        <taxon>Edwardsiidae</taxon>
        <taxon>Nematostella</taxon>
    </lineage>
</organism>
<dbReference type="PROSITE" id="PS50920">
    <property type="entry name" value="SOLCAR"/>
    <property type="match status" value="2"/>
</dbReference>
<keyword evidence="4 8" id="KW-0812">Transmembrane</keyword>
<evidence type="ECO:0000313" key="10">
    <source>
        <dbReference type="EMBL" id="EDO25509.1"/>
    </source>
</evidence>
<evidence type="ECO:0000256" key="8">
    <source>
        <dbReference type="PROSITE-ProRule" id="PRU00282"/>
    </source>
</evidence>
<dbReference type="AlphaFoldDB" id="A8DWA0"/>
<evidence type="ECO:0000256" key="2">
    <source>
        <dbReference type="ARBA" id="ARBA00006375"/>
    </source>
</evidence>
<dbReference type="InterPro" id="IPR050391">
    <property type="entry name" value="Mito_Metabolite_Transporter"/>
</dbReference>
<accession>A8DWA0</accession>
<comment type="similarity">
    <text evidence="2 9">Belongs to the mitochondrial carrier (TC 2.A.29) family.</text>
</comment>
<dbReference type="EMBL" id="DS479347">
    <property type="protein sequence ID" value="EDO25509.1"/>
    <property type="molecule type" value="Genomic_DNA"/>
</dbReference>
<gene>
    <name evidence="10" type="ORF">NEMVEDRAFT_v1g157205</name>
</gene>
<evidence type="ECO:0000256" key="6">
    <source>
        <dbReference type="ARBA" id="ARBA00022989"/>
    </source>
</evidence>
<dbReference type="PhylomeDB" id="A8DWA0"/>
<dbReference type="eggNOG" id="KOG0753">
    <property type="taxonomic scope" value="Eukaryota"/>
</dbReference>
<evidence type="ECO:0000256" key="7">
    <source>
        <dbReference type="ARBA" id="ARBA00023136"/>
    </source>
</evidence>
<dbReference type="Pfam" id="PF00153">
    <property type="entry name" value="Mito_carr"/>
    <property type="match status" value="2"/>
</dbReference>
<reference evidence="10 11" key="1">
    <citation type="journal article" date="2007" name="Science">
        <title>Sea anemone genome reveals ancestral eumetazoan gene repertoire and genomic organization.</title>
        <authorList>
            <person name="Putnam N.H."/>
            <person name="Srivastava M."/>
            <person name="Hellsten U."/>
            <person name="Dirks B."/>
            <person name="Chapman J."/>
            <person name="Salamov A."/>
            <person name="Terry A."/>
            <person name="Shapiro H."/>
            <person name="Lindquist E."/>
            <person name="Kapitonov V.V."/>
            <person name="Jurka J."/>
            <person name="Genikhovich G."/>
            <person name="Grigoriev I.V."/>
            <person name="Lucas S.M."/>
            <person name="Steele R.E."/>
            <person name="Finnerty J.R."/>
            <person name="Technau U."/>
            <person name="Martindale M.Q."/>
            <person name="Rokhsar D.S."/>
        </authorList>
    </citation>
    <scope>NUCLEOTIDE SEQUENCE [LARGE SCALE GENOMIC DNA]</scope>
    <source>
        <strain evidence="11">CH2 X CH6</strain>
    </source>
</reference>
<keyword evidence="5" id="KW-0677">Repeat</keyword>
<evidence type="ECO:0000256" key="5">
    <source>
        <dbReference type="ARBA" id="ARBA00022737"/>
    </source>
</evidence>
<evidence type="ECO:0000256" key="4">
    <source>
        <dbReference type="ARBA" id="ARBA00022692"/>
    </source>
</evidence>
<proteinExistence type="inferred from homology"/>
<evidence type="ECO:0000313" key="11">
    <source>
        <dbReference type="Proteomes" id="UP000001593"/>
    </source>
</evidence>